<dbReference type="PANTHER" id="PTHR33057:SF117">
    <property type="entry name" value="TRANSCRIPTION REPRESSOR OFP14"/>
    <property type="match status" value="1"/>
</dbReference>
<evidence type="ECO:0000259" key="8">
    <source>
        <dbReference type="PROSITE" id="PS51754"/>
    </source>
</evidence>
<dbReference type="PROSITE" id="PS51754">
    <property type="entry name" value="OVATE"/>
    <property type="match status" value="1"/>
</dbReference>
<evidence type="ECO:0000256" key="4">
    <source>
        <dbReference type="ARBA" id="ARBA00023163"/>
    </source>
</evidence>
<dbReference type="GO" id="GO:0045892">
    <property type="term" value="P:negative regulation of DNA-templated transcription"/>
    <property type="evidence" value="ECO:0007669"/>
    <property type="project" value="UniProtKB-UniRule"/>
</dbReference>
<dbReference type="AlphaFoldDB" id="A0A7I8KHM4"/>
<keyword evidence="5 6" id="KW-0539">Nucleus</keyword>
<reference evidence="9" key="1">
    <citation type="submission" date="2020-02" db="EMBL/GenBank/DDBJ databases">
        <authorList>
            <person name="Scholz U."/>
            <person name="Mascher M."/>
            <person name="Fiebig A."/>
        </authorList>
    </citation>
    <scope>NUCLEOTIDE SEQUENCE</scope>
</reference>
<evidence type="ECO:0000313" key="9">
    <source>
        <dbReference type="EMBL" id="CAA7397191.1"/>
    </source>
</evidence>
<keyword evidence="2 6" id="KW-0678">Repressor</keyword>
<keyword evidence="10" id="KW-1185">Reference proteome</keyword>
<dbReference type="NCBIfam" id="TIGR01568">
    <property type="entry name" value="A_thal_3678"/>
    <property type="match status" value="1"/>
</dbReference>
<dbReference type="GO" id="GO:0005634">
    <property type="term" value="C:nucleus"/>
    <property type="evidence" value="ECO:0007669"/>
    <property type="project" value="UniProtKB-SubCell"/>
</dbReference>
<gene>
    <name evidence="9" type="ORF">SI8410_06007856</name>
</gene>
<organism evidence="9 10">
    <name type="scientific">Spirodela intermedia</name>
    <name type="common">Intermediate duckweed</name>
    <dbReference type="NCBI Taxonomy" id="51605"/>
    <lineage>
        <taxon>Eukaryota</taxon>
        <taxon>Viridiplantae</taxon>
        <taxon>Streptophyta</taxon>
        <taxon>Embryophyta</taxon>
        <taxon>Tracheophyta</taxon>
        <taxon>Spermatophyta</taxon>
        <taxon>Magnoliopsida</taxon>
        <taxon>Liliopsida</taxon>
        <taxon>Araceae</taxon>
        <taxon>Lemnoideae</taxon>
        <taxon>Spirodela</taxon>
    </lineage>
</organism>
<evidence type="ECO:0000256" key="1">
    <source>
        <dbReference type="ARBA" id="ARBA00004123"/>
    </source>
</evidence>
<dbReference type="OrthoDB" id="689980at2759"/>
<keyword evidence="4 6" id="KW-0804">Transcription</keyword>
<accession>A0A7I8KHM4</accession>
<evidence type="ECO:0000256" key="3">
    <source>
        <dbReference type="ARBA" id="ARBA00023015"/>
    </source>
</evidence>
<comment type="function">
    <text evidence="6">Transcriptional repressor that regulates multiple aspects of plant growth and development.</text>
</comment>
<evidence type="ECO:0000313" key="10">
    <source>
        <dbReference type="Proteomes" id="UP000663760"/>
    </source>
</evidence>
<evidence type="ECO:0000256" key="6">
    <source>
        <dbReference type="RuleBase" id="RU367028"/>
    </source>
</evidence>
<name>A0A7I8KHM4_SPIIN</name>
<feature type="region of interest" description="Disordered" evidence="7">
    <location>
        <begin position="20"/>
        <end position="41"/>
    </location>
</feature>
<dbReference type="InterPro" id="IPR006458">
    <property type="entry name" value="Ovate_C"/>
</dbReference>
<sequence>MGKGLRKSLRLYVSKLTRPVGGNRREVTGQRRAHGLDSGNQSCGATLRDVDRFLLENFRSMYTTGDREDDPCNLAADEFPPPPLPRFFVERAPPSRDGGGGVAVVTFSRDPCEDFRRSMQEMMEARAPFDWDFAEELFFCYLELNDRSLHRHILRAFSTLVLTVRRPTAAVAEPGGAPDGGVKIPVGTCI</sequence>
<evidence type="ECO:0000256" key="2">
    <source>
        <dbReference type="ARBA" id="ARBA00022491"/>
    </source>
</evidence>
<feature type="domain" description="OVATE" evidence="8">
    <location>
        <begin position="104"/>
        <end position="163"/>
    </location>
</feature>
<dbReference type="PANTHER" id="PTHR33057">
    <property type="entry name" value="TRANSCRIPTION REPRESSOR OFP7-RELATED"/>
    <property type="match status" value="1"/>
</dbReference>
<comment type="subcellular location">
    <subcellularLocation>
        <location evidence="1 6">Nucleus</location>
    </subcellularLocation>
</comment>
<dbReference type="InterPro" id="IPR038933">
    <property type="entry name" value="Ovate"/>
</dbReference>
<proteinExistence type="predicted"/>
<dbReference type="EMBL" id="LR746269">
    <property type="protein sequence ID" value="CAA7397191.1"/>
    <property type="molecule type" value="Genomic_DNA"/>
</dbReference>
<evidence type="ECO:0000256" key="5">
    <source>
        <dbReference type="ARBA" id="ARBA00023242"/>
    </source>
</evidence>
<protein>
    <recommendedName>
        <fullName evidence="6">Transcription repressor</fullName>
    </recommendedName>
    <alternativeName>
        <fullName evidence="6">Ovate family protein</fullName>
    </alternativeName>
</protein>
<dbReference type="Pfam" id="PF04844">
    <property type="entry name" value="Ovate"/>
    <property type="match status" value="1"/>
</dbReference>
<keyword evidence="3 6" id="KW-0805">Transcription regulation</keyword>
<evidence type="ECO:0000256" key="7">
    <source>
        <dbReference type="SAM" id="MobiDB-lite"/>
    </source>
</evidence>
<dbReference type="Proteomes" id="UP000663760">
    <property type="component" value="Chromosome 6"/>
</dbReference>